<evidence type="ECO:0000313" key="3">
    <source>
        <dbReference type="Proteomes" id="UP000183053"/>
    </source>
</evidence>
<protein>
    <recommendedName>
        <fullName evidence="1">DUF6817 domain-containing protein</fullName>
    </recommendedName>
</protein>
<proteinExistence type="predicted"/>
<reference evidence="3" key="1">
    <citation type="submission" date="2016-10" db="EMBL/GenBank/DDBJ databases">
        <authorList>
            <person name="Varghese N."/>
            <person name="Submissions S."/>
        </authorList>
    </citation>
    <scope>NUCLEOTIDE SEQUENCE [LARGE SCALE GENOMIC DNA]</scope>
    <source>
        <strain evidence="3">DSM 44142</strain>
    </source>
</reference>
<sequence length="176" mass="19075">MEAGTEWLDSHGAGRVAHPGGTLRDHLLRVADRLAAWRLPQTVQAAGLTHAAYGTAGFDDGLIPFTARDELRAVIGEDAENVVYQYGACDRSTSYPQFPGRAPFVLKDRFTGRELTLTDAETRAFVALTFANEIDVMQHNSALAQQHGNTLHALALTSQHWLPPAAHPDLPLLLAG</sequence>
<dbReference type="OrthoDB" id="333547at2"/>
<organism evidence="2 3">
    <name type="scientific">Tsukamurella pulmonis</name>
    <dbReference type="NCBI Taxonomy" id="47312"/>
    <lineage>
        <taxon>Bacteria</taxon>
        <taxon>Bacillati</taxon>
        <taxon>Actinomycetota</taxon>
        <taxon>Actinomycetes</taxon>
        <taxon>Mycobacteriales</taxon>
        <taxon>Tsukamurellaceae</taxon>
        <taxon>Tsukamurella</taxon>
    </lineage>
</organism>
<dbReference type="AlphaFoldDB" id="A0A1H1G3U1"/>
<dbReference type="InterPro" id="IPR049202">
    <property type="entry name" value="DUF6817"/>
</dbReference>
<accession>A0A1H1G3U1</accession>
<evidence type="ECO:0000313" key="2">
    <source>
        <dbReference type="EMBL" id="SDR07851.1"/>
    </source>
</evidence>
<keyword evidence="3" id="KW-1185">Reference proteome</keyword>
<dbReference type="Proteomes" id="UP000183053">
    <property type="component" value="Unassembled WGS sequence"/>
</dbReference>
<gene>
    <name evidence="2" type="ORF">SAMN04489765_3089</name>
</gene>
<dbReference type="Pfam" id="PF20680">
    <property type="entry name" value="DUF6817"/>
    <property type="match status" value="1"/>
</dbReference>
<feature type="domain" description="DUF6817" evidence="1">
    <location>
        <begin position="7"/>
        <end position="91"/>
    </location>
</feature>
<name>A0A1H1G3U1_9ACTN</name>
<dbReference type="RefSeq" id="WP_068568768.1">
    <property type="nucleotide sequence ID" value="NZ_FNLF01000002.1"/>
</dbReference>
<dbReference type="STRING" id="47312.SAMN04489765_3089"/>
<evidence type="ECO:0000259" key="1">
    <source>
        <dbReference type="Pfam" id="PF20680"/>
    </source>
</evidence>
<dbReference type="EMBL" id="FNLF01000002">
    <property type="protein sequence ID" value="SDR07851.1"/>
    <property type="molecule type" value="Genomic_DNA"/>
</dbReference>